<keyword evidence="5 6" id="KW-0472">Membrane</keyword>
<dbReference type="RefSeq" id="WP_330481972.1">
    <property type="nucleotide sequence ID" value="NZ_JAZBJZ010000005.1"/>
</dbReference>
<gene>
    <name evidence="7" type="ORF">V2H45_02180</name>
</gene>
<organism evidence="7 8">
    <name type="scientific">Tumidithrix elongata BACA0141</name>
    <dbReference type="NCBI Taxonomy" id="2716417"/>
    <lineage>
        <taxon>Bacteria</taxon>
        <taxon>Bacillati</taxon>
        <taxon>Cyanobacteriota</taxon>
        <taxon>Cyanophyceae</taxon>
        <taxon>Pseudanabaenales</taxon>
        <taxon>Pseudanabaenaceae</taxon>
        <taxon>Tumidithrix</taxon>
        <taxon>Tumidithrix elongata</taxon>
    </lineage>
</organism>
<evidence type="ECO:0000256" key="2">
    <source>
        <dbReference type="ARBA" id="ARBA00007511"/>
    </source>
</evidence>
<keyword evidence="4 6" id="KW-1133">Transmembrane helix</keyword>
<dbReference type="PANTHER" id="PTHR30238:SF4">
    <property type="entry name" value="SLL1022 PROTEIN"/>
    <property type="match status" value="1"/>
</dbReference>
<feature type="transmembrane region" description="Helical" evidence="6">
    <location>
        <begin position="181"/>
        <end position="199"/>
    </location>
</feature>
<evidence type="ECO:0000256" key="3">
    <source>
        <dbReference type="ARBA" id="ARBA00022692"/>
    </source>
</evidence>
<comment type="caution">
    <text evidence="7">The sequence shown here is derived from an EMBL/GenBank/DDBJ whole genome shotgun (WGS) entry which is preliminary data.</text>
</comment>
<comment type="similarity">
    <text evidence="2">Belongs to the TerC family.</text>
</comment>
<feature type="transmembrane region" description="Helical" evidence="6">
    <location>
        <begin position="148"/>
        <end position="169"/>
    </location>
</feature>
<evidence type="ECO:0000313" key="8">
    <source>
        <dbReference type="Proteomes" id="UP001333818"/>
    </source>
</evidence>
<dbReference type="Pfam" id="PF03741">
    <property type="entry name" value="TerC"/>
    <property type="match status" value="1"/>
</dbReference>
<feature type="transmembrane region" description="Helical" evidence="6">
    <location>
        <begin position="80"/>
        <end position="100"/>
    </location>
</feature>
<keyword evidence="3 6" id="KW-0812">Transmembrane</keyword>
<dbReference type="GO" id="GO:0016020">
    <property type="term" value="C:membrane"/>
    <property type="evidence" value="ECO:0007669"/>
    <property type="project" value="UniProtKB-SubCell"/>
</dbReference>
<dbReference type="EMBL" id="JAZBJZ010000005">
    <property type="protein sequence ID" value="MEE3715548.1"/>
    <property type="molecule type" value="Genomic_DNA"/>
</dbReference>
<dbReference type="NCBIfam" id="TIGR03716">
    <property type="entry name" value="R_switched_YkoY"/>
    <property type="match status" value="1"/>
</dbReference>
<feature type="transmembrane region" description="Helical" evidence="6">
    <location>
        <begin position="205"/>
        <end position="222"/>
    </location>
</feature>
<name>A0AAW9PTZ9_9CYAN</name>
<dbReference type="PANTHER" id="PTHR30238">
    <property type="entry name" value="MEMBRANE BOUND PREDICTED REDOX MODULATOR"/>
    <property type="match status" value="1"/>
</dbReference>
<evidence type="ECO:0000313" key="7">
    <source>
        <dbReference type="EMBL" id="MEE3715548.1"/>
    </source>
</evidence>
<evidence type="ECO:0000256" key="1">
    <source>
        <dbReference type="ARBA" id="ARBA00004141"/>
    </source>
</evidence>
<protein>
    <recommendedName>
        <fullName evidence="9">Integral membrane protein TerC</fullName>
    </recommendedName>
</protein>
<evidence type="ECO:0000256" key="4">
    <source>
        <dbReference type="ARBA" id="ARBA00022989"/>
    </source>
</evidence>
<evidence type="ECO:0000256" key="6">
    <source>
        <dbReference type="SAM" id="Phobius"/>
    </source>
</evidence>
<feature type="transmembrane region" description="Helical" evidence="6">
    <location>
        <begin position="55"/>
        <end position="74"/>
    </location>
</feature>
<dbReference type="AlphaFoldDB" id="A0AAW9PTZ9"/>
<proteinExistence type="inferred from homology"/>
<evidence type="ECO:0000256" key="5">
    <source>
        <dbReference type="ARBA" id="ARBA00023136"/>
    </source>
</evidence>
<sequence length="256" mass="28626">MLDQFIDFNPSSLRIEVIPIIGVLILLEAILSADNAIALAALVRSLPDPKQEAWALRYGLIGAFVFRIVLILTATWVIKYWQFELAGAVYLLWLSGKFFLSNAQEHDAQHPVRMADKLWQVVLLVSFTDLAFSLDSVTAAVAVAQETWLVLLGGVAGIIALRFLAGLFIKWLGEFINLEAAGYLIVMLVGIRLLLKVVADSYVPPEWLMLTCIAAIFIWGFSKRTPELDMELENVSDPNTLDRKLELPLKEEVKDK</sequence>
<comment type="subcellular location">
    <subcellularLocation>
        <location evidence="1">Membrane</location>
        <topology evidence="1">Multi-pass membrane protein</topology>
    </subcellularLocation>
</comment>
<feature type="transmembrane region" description="Helical" evidence="6">
    <location>
        <begin position="121"/>
        <end position="142"/>
    </location>
</feature>
<keyword evidence="8" id="KW-1185">Reference proteome</keyword>
<dbReference type="InterPro" id="IPR022493">
    <property type="entry name" value="CHP03716_TM_YkoY"/>
</dbReference>
<dbReference type="InterPro" id="IPR005496">
    <property type="entry name" value="Integral_membrane_TerC"/>
</dbReference>
<dbReference type="Proteomes" id="UP001333818">
    <property type="component" value="Unassembled WGS sequence"/>
</dbReference>
<feature type="transmembrane region" description="Helical" evidence="6">
    <location>
        <begin position="20"/>
        <end position="43"/>
    </location>
</feature>
<accession>A0AAW9PTZ9</accession>
<evidence type="ECO:0008006" key="9">
    <source>
        <dbReference type="Google" id="ProtNLM"/>
    </source>
</evidence>
<reference evidence="7" key="1">
    <citation type="submission" date="2024-01" db="EMBL/GenBank/DDBJ databases">
        <title>Bank of Algae and Cyanobacteria of the Azores (BACA) strain genomes.</title>
        <authorList>
            <person name="Luz R."/>
            <person name="Cordeiro R."/>
            <person name="Fonseca A."/>
            <person name="Goncalves V."/>
        </authorList>
    </citation>
    <scope>NUCLEOTIDE SEQUENCE</scope>
    <source>
        <strain evidence="7">BACA0141</strain>
    </source>
</reference>